<sequence length="562" mass="59327">MAAQPQPAFQTRDLSMNWFYNAKLSTKLFISFALCAVITLAVGMVASRGIGELATNLKLAFSNNLVSVSKTNEATTNVVEQNRDVYRLLSMAAANAPQSAKDEILASLKNNRAEAEKAYATYRATPLEDDERAAGDQMDKDWPFYQALVDRAVTVAFSGDVAAARALVEGDVRKAYLTLMDELNIMVGSNNRQIGEGAAAAEKTESSANLNLYLGIGIAFVAAFVLALFISRVISSPISSALASAQRIAGGGDLTQPIVSTRRDEAGLMLAALSDMQTSLKSTIGQISSAADQLASAAEELNAVTEEGSRGLTRQNDEIQLAATAVTEMTAAVEEVARNAMSTSEASKRTSTEAATGRDQAREAVSAINNVSAEISSSTSMVEELAGRVREIGQVLDVIGGIAEQTDLLALNAAIEAARAGEQGRGFAVVADEVRALAARTQASTGEIETMIGSVQASADQAVRAMGNSRTLACNTQSLAQATGQSLERITQSIAEINDRNMLIATASEEQSHVAREVDRNLVNIQDLSTQTAAGAHQTSASSQELSRLAISFNNLVGRFKV</sequence>
<dbReference type="PANTHER" id="PTHR32089:SF120">
    <property type="entry name" value="METHYL-ACCEPTING CHEMOTAXIS PROTEIN TLPQ"/>
    <property type="match status" value="1"/>
</dbReference>
<evidence type="ECO:0000256" key="11">
    <source>
        <dbReference type="SAM" id="MobiDB-lite"/>
    </source>
</evidence>
<keyword evidence="3" id="KW-0488">Methylation</keyword>
<evidence type="ECO:0000256" key="7">
    <source>
        <dbReference type="ARBA" id="ARBA00023136"/>
    </source>
</evidence>
<dbReference type="CDD" id="cd06225">
    <property type="entry name" value="HAMP"/>
    <property type="match status" value="1"/>
</dbReference>
<dbReference type="FunFam" id="1.10.287.950:FF:000001">
    <property type="entry name" value="Methyl-accepting chemotaxis sensory transducer"/>
    <property type="match status" value="1"/>
</dbReference>
<dbReference type="GO" id="GO:0006935">
    <property type="term" value="P:chemotaxis"/>
    <property type="evidence" value="ECO:0007669"/>
    <property type="project" value="UniProtKB-KW"/>
</dbReference>
<feature type="transmembrane region" description="Helical" evidence="12">
    <location>
        <begin position="28"/>
        <end position="46"/>
    </location>
</feature>
<evidence type="ECO:0000259" key="13">
    <source>
        <dbReference type="PROSITE" id="PS50111"/>
    </source>
</evidence>
<dbReference type="CDD" id="cd11386">
    <property type="entry name" value="MCP_signal"/>
    <property type="match status" value="1"/>
</dbReference>
<dbReference type="AlphaFoldDB" id="A0A3M6D7U9"/>
<protein>
    <submittedName>
        <fullName evidence="15">Methyl-accepting chemotaxis protein</fullName>
    </submittedName>
</protein>
<evidence type="ECO:0000259" key="14">
    <source>
        <dbReference type="PROSITE" id="PS50885"/>
    </source>
</evidence>
<keyword evidence="2" id="KW-1003">Cell membrane</keyword>
<dbReference type="GO" id="GO:0004888">
    <property type="term" value="F:transmembrane signaling receptor activity"/>
    <property type="evidence" value="ECO:0007669"/>
    <property type="project" value="InterPro"/>
</dbReference>
<evidence type="ECO:0000313" key="16">
    <source>
        <dbReference type="Proteomes" id="UP000279173"/>
    </source>
</evidence>
<proteinExistence type="inferred from homology"/>
<keyword evidence="5 12" id="KW-0812">Transmembrane</keyword>
<evidence type="ECO:0000256" key="3">
    <source>
        <dbReference type="ARBA" id="ARBA00022481"/>
    </source>
</evidence>
<evidence type="ECO:0000256" key="10">
    <source>
        <dbReference type="PROSITE-ProRule" id="PRU00284"/>
    </source>
</evidence>
<comment type="subcellular location">
    <subcellularLocation>
        <location evidence="1">Cell membrane</location>
        <topology evidence="1">Multi-pass membrane protein</topology>
    </subcellularLocation>
</comment>
<evidence type="ECO:0000256" key="6">
    <source>
        <dbReference type="ARBA" id="ARBA00022989"/>
    </source>
</evidence>
<dbReference type="SUPFAM" id="SSF58104">
    <property type="entry name" value="Methyl-accepting chemotaxis protein (MCP) signaling domain"/>
    <property type="match status" value="1"/>
</dbReference>
<feature type="domain" description="Methyl-accepting transducer" evidence="13">
    <location>
        <begin position="290"/>
        <end position="526"/>
    </location>
</feature>
<evidence type="ECO:0000256" key="12">
    <source>
        <dbReference type="SAM" id="Phobius"/>
    </source>
</evidence>
<dbReference type="Gene3D" id="1.10.287.950">
    <property type="entry name" value="Methyl-accepting chemotaxis protein"/>
    <property type="match status" value="1"/>
</dbReference>
<dbReference type="InterPro" id="IPR004089">
    <property type="entry name" value="MCPsignal_dom"/>
</dbReference>
<name>A0A3M6D7U9_9PSED</name>
<keyword evidence="4" id="KW-0145">Chemotaxis</keyword>
<dbReference type="PANTHER" id="PTHR32089">
    <property type="entry name" value="METHYL-ACCEPTING CHEMOTAXIS PROTEIN MCPB"/>
    <property type="match status" value="1"/>
</dbReference>
<evidence type="ECO:0000256" key="2">
    <source>
        <dbReference type="ARBA" id="ARBA00022475"/>
    </source>
</evidence>
<evidence type="ECO:0000256" key="5">
    <source>
        <dbReference type="ARBA" id="ARBA00022692"/>
    </source>
</evidence>
<dbReference type="EMBL" id="RBUT01000035">
    <property type="protein sequence ID" value="RMV52023.1"/>
    <property type="molecule type" value="Genomic_DNA"/>
</dbReference>
<dbReference type="GO" id="GO:0007165">
    <property type="term" value="P:signal transduction"/>
    <property type="evidence" value="ECO:0007669"/>
    <property type="project" value="UniProtKB-KW"/>
</dbReference>
<dbReference type="PRINTS" id="PR00260">
    <property type="entry name" value="CHEMTRNSDUCR"/>
</dbReference>
<evidence type="ECO:0000256" key="4">
    <source>
        <dbReference type="ARBA" id="ARBA00022500"/>
    </source>
</evidence>
<dbReference type="PROSITE" id="PS50885">
    <property type="entry name" value="HAMP"/>
    <property type="match status" value="1"/>
</dbReference>
<comment type="caution">
    <text evidence="15">The sequence shown here is derived from an EMBL/GenBank/DDBJ whole genome shotgun (WGS) entry which is preliminary data.</text>
</comment>
<feature type="region of interest" description="Disordered" evidence="11">
    <location>
        <begin position="338"/>
        <end position="361"/>
    </location>
</feature>
<dbReference type="Pfam" id="PF12729">
    <property type="entry name" value="4HB_MCP_1"/>
    <property type="match status" value="1"/>
</dbReference>
<feature type="transmembrane region" description="Helical" evidence="12">
    <location>
        <begin position="210"/>
        <end position="230"/>
    </location>
</feature>
<dbReference type="InterPro" id="IPR004090">
    <property type="entry name" value="Chemotax_Me-accpt_rcpt"/>
</dbReference>
<dbReference type="SMART" id="SM00283">
    <property type="entry name" value="MA"/>
    <property type="match status" value="1"/>
</dbReference>
<organism evidence="15 16">
    <name type="scientific">Pseudomonas syringae pv. helianthi</name>
    <dbReference type="NCBI Taxonomy" id="251654"/>
    <lineage>
        <taxon>Bacteria</taxon>
        <taxon>Pseudomonadati</taxon>
        <taxon>Pseudomonadota</taxon>
        <taxon>Gammaproteobacteria</taxon>
        <taxon>Pseudomonadales</taxon>
        <taxon>Pseudomonadaceae</taxon>
        <taxon>Pseudomonas</taxon>
    </lineage>
</organism>
<dbReference type="PROSITE" id="PS50111">
    <property type="entry name" value="CHEMOTAXIS_TRANSDUC_2"/>
    <property type="match status" value="1"/>
</dbReference>
<reference evidence="15 16" key="1">
    <citation type="submission" date="2018-08" db="EMBL/GenBank/DDBJ databases">
        <title>Recombination of ecologically and evolutionarily significant loci maintains genetic cohesion in the Pseudomonas syringae species complex.</title>
        <authorList>
            <person name="Dillon M."/>
            <person name="Thakur S."/>
            <person name="Almeida R.N.D."/>
            <person name="Weir B.S."/>
            <person name="Guttman D.S."/>
        </authorList>
    </citation>
    <scope>NUCLEOTIDE SEQUENCE [LARGE SCALE GENOMIC DNA]</scope>
    <source>
        <strain evidence="15 16">ICMP 3263</strain>
    </source>
</reference>
<gene>
    <name evidence="15" type="ORF">ALP10_05621</name>
</gene>
<keyword evidence="7 12" id="KW-0472">Membrane</keyword>
<dbReference type="Proteomes" id="UP000279173">
    <property type="component" value="Unassembled WGS sequence"/>
</dbReference>
<evidence type="ECO:0000256" key="8">
    <source>
        <dbReference type="ARBA" id="ARBA00023224"/>
    </source>
</evidence>
<evidence type="ECO:0000313" key="15">
    <source>
        <dbReference type="EMBL" id="RMV52023.1"/>
    </source>
</evidence>
<evidence type="ECO:0000256" key="9">
    <source>
        <dbReference type="ARBA" id="ARBA00029447"/>
    </source>
</evidence>
<dbReference type="InterPro" id="IPR003660">
    <property type="entry name" value="HAMP_dom"/>
</dbReference>
<dbReference type="InterPro" id="IPR024478">
    <property type="entry name" value="HlyB_4HB_MCP"/>
</dbReference>
<dbReference type="Pfam" id="PF00672">
    <property type="entry name" value="HAMP"/>
    <property type="match status" value="1"/>
</dbReference>
<evidence type="ECO:0000256" key="1">
    <source>
        <dbReference type="ARBA" id="ARBA00004651"/>
    </source>
</evidence>
<dbReference type="SMART" id="SM00304">
    <property type="entry name" value="HAMP"/>
    <property type="match status" value="1"/>
</dbReference>
<accession>A0A3M6D7U9</accession>
<dbReference type="Pfam" id="PF00015">
    <property type="entry name" value="MCPsignal"/>
    <property type="match status" value="1"/>
</dbReference>
<keyword evidence="8 10" id="KW-0807">Transducer</keyword>
<dbReference type="GO" id="GO:0005886">
    <property type="term" value="C:plasma membrane"/>
    <property type="evidence" value="ECO:0007669"/>
    <property type="project" value="UniProtKB-SubCell"/>
</dbReference>
<feature type="domain" description="HAMP" evidence="14">
    <location>
        <begin position="232"/>
        <end position="285"/>
    </location>
</feature>
<comment type="similarity">
    <text evidence="9">Belongs to the methyl-accepting chemotaxis (MCP) protein family.</text>
</comment>
<keyword evidence="6 12" id="KW-1133">Transmembrane helix</keyword>